<name>A0ABV4WW62_9CYAN</name>
<comment type="caution">
    <text evidence="2">The sequence shown here is derived from an EMBL/GenBank/DDBJ whole genome shotgun (WGS) entry which is preliminary data.</text>
</comment>
<evidence type="ECO:0000256" key="1">
    <source>
        <dbReference type="SAM" id="MobiDB-lite"/>
    </source>
</evidence>
<accession>A0ABV4WW62</accession>
<gene>
    <name evidence="2" type="ORF">ACE1CA_32980</name>
</gene>
<protein>
    <submittedName>
        <fullName evidence="2">Uncharacterized protein</fullName>
    </submittedName>
</protein>
<dbReference type="EMBL" id="JBHFNT010000303">
    <property type="protein sequence ID" value="MFB2839331.1"/>
    <property type="molecule type" value="Genomic_DNA"/>
</dbReference>
<reference evidence="2 3" key="1">
    <citation type="submission" date="2024-09" db="EMBL/GenBank/DDBJ databases">
        <title>Floridaenema gen nov. (Aerosakkonemataceae, Aerosakkonematales ord. nov., Cyanobacteria) from benthic tropical and subtropical fresh waters, with the description of four new species.</title>
        <authorList>
            <person name="Moretto J.A."/>
            <person name="Berthold D.E."/>
            <person name="Lefler F.W."/>
            <person name="Huang I.-S."/>
            <person name="Laughinghouse H. IV."/>
        </authorList>
    </citation>
    <scope>NUCLEOTIDE SEQUENCE [LARGE SCALE GENOMIC DNA]</scope>
    <source>
        <strain evidence="2 3">BLCC-F167</strain>
    </source>
</reference>
<evidence type="ECO:0000313" key="2">
    <source>
        <dbReference type="EMBL" id="MFB2839331.1"/>
    </source>
</evidence>
<proteinExistence type="predicted"/>
<dbReference type="Proteomes" id="UP001576780">
    <property type="component" value="Unassembled WGS sequence"/>
</dbReference>
<feature type="compositionally biased region" description="Low complexity" evidence="1">
    <location>
        <begin position="174"/>
        <end position="193"/>
    </location>
</feature>
<organism evidence="2 3">
    <name type="scientific">Floridaenema evergladense BLCC-F167</name>
    <dbReference type="NCBI Taxonomy" id="3153639"/>
    <lineage>
        <taxon>Bacteria</taxon>
        <taxon>Bacillati</taxon>
        <taxon>Cyanobacteriota</taxon>
        <taxon>Cyanophyceae</taxon>
        <taxon>Oscillatoriophycideae</taxon>
        <taxon>Aerosakkonematales</taxon>
        <taxon>Aerosakkonemataceae</taxon>
        <taxon>Floridanema</taxon>
        <taxon>Floridanema evergladense</taxon>
    </lineage>
</organism>
<sequence>MLFSDTVDHLDASKQSLANSTTPVGSVQDSQLEEVNAENLFTGNTLTEAELIELSSLEAKVEQGLRAFWEIGQALGRIQERRLYRQEYGTFDDYCINRWEMSRRSAYQLIEAATVYENVRHGAQILPANERQTRPLVTLPPEKQQEAWAKAVSTAPKGRVTSTHVAQIAKEYQQKGSGSNSKNKNISKKPQSQAGTDSRSCWNCYHCSREFLDDPHSFYCYQLGKLNFIEKDGNERGAECEFWTNRQAIPEQAKRTLPSTETFTLTLQLPAHLQSLIQDAARGEGLVLVDWVAKVLEAALKASSSTLAETTPIPHSAANSYNDTVSTIVDWIDVSVSEVSQNNVTVETKAAIEFSEEITA</sequence>
<keyword evidence="3" id="KW-1185">Reference proteome</keyword>
<feature type="region of interest" description="Disordered" evidence="1">
    <location>
        <begin position="171"/>
        <end position="199"/>
    </location>
</feature>
<dbReference type="RefSeq" id="WP_413281608.1">
    <property type="nucleotide sequence ID" value="NZ_JBHFNT010000303.1"/>
</dbReference>
<evidence type="ECO:0000313" key="3">
    <source>
        <dbReference type="Proteomes" id="UP001576780"/>
    </source>
</evidence>